<dbReference type="EMBL" id="LSMT01000038">
    <property type="protein sequence ID" value="PFX31236.1"/>
    <property type="molecule type" value="Genomic_DNA"/>
</dbReference>
<dbReference type="Gene3D" id="1.25.40.420">
    <property type="match status" value="1"/>
</dbReference>
<dbReference type="InterPro" id="IPR015915">
    <property type="entry name" value="Kelch-typ_b-propeller"/>
</dbReference>
<dbReference type="SMART" id="SM00225">
    <property type="entry name" value="BTB"/>
    <property type="match status" value="1"/>
</dbReference>
<keyword evidence="1" id="KW-0880">Kelch repeat</keyword>
<reference evidence="7" key="1">
    <citation type="journal article" date="2017" name="bioRxiv">
        <title>Comparative analysis of the genomes of Stylophora pistillata and Acropora digitifera provides evidence for extensive differences between species of corals.</title>
        <authorList>
            <person name="Voolstra C.R."/>
            <person name="Li Y."/>
            <person name="Liew Y.J."/>
            <person name="Baumgarten S."/>
            <person name="Zoccola D."/>
            <person name="Flot J.-F."/>
            <person name="Tambutte S."/>
            <person name="Allemand D."/>
            <person name="Aranda M."/>
        </authorList>
    </citation>
    <scope>NUCLEOTIDE SEQUENCE [LARGE SCALE GENOMIC DNA]</scope>
</reference>
<protein>
    <submittedName>
        <fullName evidence="6">Kelch-like protein 12</fullName>
    </submittedName>
</protein>
<dbReference type="Gene3D" id="1.10.443.10">
    <property type="entry name" value="Intergrase catalytic core"/>
    <property type="match status" value="1"/>
</dbReference>
<accession>A0A2B4SPE3</accession>
<keyword evidence="2" id="KW-0677">Repeat</keyword>
<dbReference type="GO" id="GO:0003677">
    <property type="term" value="F:DNA binding"/>
    <property type="evidence" value="ECO:0007669"/>
    <property type="project" value="UniProtKB-KW"/>
</dbReference>
<dbReference type="Proteomes" id="UP000225706">
    <property type="component" value="Unassembled WGS sequence"/>
</dbReference>
<dbReference type="InterPro" id="IPR013762">
    <property type="entry name" value="Integrase-like_cat_sf"/>
</dbReference>
<name>A0A2B4SPE3_STYPI</name>
<dbReference type="InterPro" id="IPR000210">
    <property type="entry name" value="BTB/POZ_dom"/>
</dbReference>
<dbReference type="PANTHER" id="PTHR45632">
    <property type="entry name" value="LD33804P"/>
    <property type="match status" value="1"/>
</dbReference>
<evidence type="ECO:0000313" key="7">
    <source>
        <dbReference type="Proteomes" id="UP000225706"/>
    </source>
</evidence>
<dbReference type="Pfam" id="PF00651">
    <property type="entry name" value="BTB"/>
    <property type="match status" value="1"/>
</dbReference>
<dbReference type="PANTHER" id="PTHR45632:SF3">
    <property type="entry name" value="KELCH-LIKE PROTEIN 32"/>
    <property type="match status" value="1"/>
</dbReference>
<dbReference type="Gene3D" id="2.120.10.80">
    <property type="entry name" value="Kelch-type beta propeller"/>
    <property type="match status" value="1"/>
</dbReference>
<dbReference type="Pfam" id="PF24681">
    <property type="entry name" value="Kelch_KLHDC2_KLHL20_DRC7"/>
    <property type="match status" value="1"/>
</dbReference>
<dbReference type="SMART" id="SM00875">
    <property type="entry name" value="BACK"/>
    <property type="match status" value="1"/>
</dbReference>
<dbReference type="InterPro" id="IPR006652">
    <property type="entry name" value="Kelch_1"/>
</dbReference>
<sequence length="824" mass="93932">MEIFQEGLWKDTSFKDPDLQSLSSRLQTTILLARAPGTVNMYDRAFRKWKEFALRKQELSYFPANPMHVAVYLQHVLESTRSSASVDTAFYSIKWAHESAGLVSPTDNLLVNRVRDAAKRILCTKRGNRKEPLSIEILQDIIDGSDLSNTLQLRNVCLYVLCYAEFFRSEEVTRIRRNHIKFLEDHMIIKVEKSKTDQLRQGYEPVIASSGGSACPVSILQQYLSRLNIDPHSDELIFRQLVKTKSSYKIFCFKMADQDKRKTQAISNVKYRDVLLITTDRLRKEGVLCDVRLLVEDQSFLAHRSILAASSPYFRGLFTYDMKEKDLMECKLDQLKASVMEPLLGYLYTGNVTLDEDNAESLVAAADYLLIQSLKDIGCEFLEGLLSPSKCFALRDFAERYSCDSLKSSATSYIVKHYNDACNTEAFKSVEYRVYTEIIARDDLEVSREEDVYETLIKWVKHNLETRKEYFEELFSKIRLSSLSRHYLINQVEKEELVSKSFYCTKLVVRALNAFILHEYDDHECARNNLKRYLDVITVCGGNLCKEATCYSPAKKKWLTLADMLKARDEHCTAVHDNVLYAFGSTQTENGQSVEQYNAHTNSWIAVANMPQMRCAATAVTCGDHIFIIGGRIPNGGGSTKQVMRYDADINKWFIETSMSFKRAGLCSAAYNGLIYAIGGLSDRNEFLRTVERYDPRKQIWSDVTSMQVARYFACAVEMNGKIFVIGGQSSSGAYLSSCEALDPSTEDWASLPNISVPRQAAGVTRLGYRIYLFGGCNNSGSLDCVECYDDRKRSWEAVTRMPCKRSWVQCGVLRVTKDLFELN</sequence>
<evidence type="ECO:0000256" key="1">
    <source>
        <dbReference type="ARBA" id="ARBA00022441"/>
    </source>
</evidence>
<evidence type="ECO:0000256" key="4">
    <source>
        <dbReference type="ARBA" id="ARBA00023172"/>
    </source>
</evidence>
<dbReference type="AlphaFoldDB" id="A0A2B4SPE3"/>
<dbReference type="GO" id="GO:0015074">
    <property type="term" value="P:DNA integration"/>
    <property type="evidence" value="ECO:0007669"/>
    <property type="project" value="InterPro"/>
</dbReference>
<keyword evidence="7" id="KW-1185">Reference proteome</keyword>
<dbReference type="FunFam" id="1.25.40.420:FF:000001">
    <property type="entry name" value="Kelch-like family member 12"/>
    <property type="match status" value="1"/>
</dbReference>
<gene>
    <name evidence="6" type="primary">klhl12</name>
    <name evidence="6" type="ORF">AWC38_SpisGene3931</name>
</gene>
<dbReference type="OrthoDB" id="45365at2759"/>
<dbReference type="SMART" id="SM00612">
    <property type="entry name" value="Kelch"/>
    <property type="match status" value="6"/>
</dbReference>
<keyword evidence="4" id="KW-0233">DNA recombination</keyword>
<dbReference type="InterPro" id="IPR011333">
    <property type="entry name" value="SKP1/BTB/POZ_sf"/>
</dbReference>
<proteinExistence type="predicted"/>
<dbReference type="InterPro" id="IPR011010">
    <property type="entry name" value="DNA_brk_join_enz"/>
</dbReference>
<dbReference type="InterPro" id="IPR011705">
    <property type="entry name" value="BACK"/>
</dbReference>
<dbReference type="Gene3D" id="3.30.710.10">
    <property type="entry name" value="Potassium Channel Kv1.1, Chain A"/>
    <property type="match status" value="1"/>
</dbReference>
<organism evidence="6 7">
    <name type="scientific">Stylophora pistillata</name>
    <name type="common">Smooth cauliflower coral</name>
    <dbReference type="NCBI Taxonomy" id="50429"/>
    <lineage>
        <taxon>Eukaryota</taxon>
        <taxon>Metazoa</taxon>
        <taxon>Cnidaria</taxon>
        <taxon>Anthozoa</taxon>
        <taxon>Hexacorallia</taxon>
        <taxon>Scleractinia</taxon>
        <taxon>Astrocoeniina</taxon>
        <taxon>Pocilloporidae</taxon>
        <taxon>Stylophora</taxon>
    </lineage>
</organism>
<keyword evidence="3" id="KW-0238">DNA-binding</keyword>
<dbReference type="PROSITE" id="PS50097">
    <property type="entry name" value="BTB"/>
    <property type="match status" value="1"/>
</dbReference>
<dbReference type="SUPFAM" id="SSF54695">
    <property type="entry name" value="POZ domain"/>
    <property type="match status" value="1"/>
</dbReference>
<dbReference type="Pfam" id="PF01344">
    <property type="entry name" value="Kelch_1"/>
    <property type="match status" value="1"/>
</dbReference>
<dbReference type="GO" id="GO:0006310">
    <property type="term" value="P:DNA recombination"/>
    <property type="evidence" value="ECO:0007669"/>
    <property type="project" value="UniProtKB-KW"/>
</dbReference>
<dbReference type="Gene3D" id="1.10.150.130">
    <property type="match status" value="1"/>
</dbReference>
<dbReference type="SUPFAM" id="SSF47823">
    <property type="entry name" value="lambda integrase-like, N-terminal domain"/>
    <property type="match status" value="1"/>
</dbReference>
<evidence type="ECO:0000256" key="2">
    <source>
        <dbReference type="ARBA" id="ARBA00022737"/>
    </source>
</evidence>
<dbReference type="Pfam" id="PF07707">
    <property type="entry name" value="BACK"/>
    <property type="match status" value="1"/>
</dbReference>
<evidence type="ECO:0000313" key="6">
    <source>
        <dbReference type="EMBL" id="PFX31236.1"/>
    </source>
</evidence>
<dbReference type="InterPro" id="IPR010998">
    <property type="entry name" value="Integrase_recombinase_N"/>
</dbReference>
<comment type="caution">
    <text evidence="6">The sequence shown here is derived from an EMBL/GenBank/DDBJ whole genome shotgun (WGS) entry which is preliminary data.</text>
</comment>
<dbReference type="SUPFAM" id="SSF117281">
    <property type="entry name" value="Kelch motif"/>
    <property type="match status" value="1"/>
</dbReference>
<evidence type="ECO:0000256" key="3">
    <source>
        <dbReference type="ARBA" id="ARBA00023125"/>
    </source>
</evidence>
<evidence type="ECO:0000259" key="5">
    <source>
        <dbReference type="PROSITE" id="PS50097"/>
    </source>
</evidence>
<feature type="domain" description="BTB" evidence="5">
    <location>
        <begin position="289"/>
        <end position="356"/>
    </location>
</feature>
<dbReference type="SUPFAM" id="SSF56349">
    <property type="entry name" value="DNA breaking-rejoining enzymes"/>
    <property type="match status" value="1"/>
</dbReference>